<dbReference type="InterPro" id="IPR027417">
    <property type="entry name" value="P-loop_NTPase"/>
</dbReference>
<dbReference type="Proteomes" id="UP000187203">
    <property type="component" value="Unassembled WGS sequence"/>
</dbReference>
<dbReference type="GO" id="GO:0000723">
    <property type="term" value="P:telomere maintenance"/>
    <property type="evidence" value="ECO:0007669"/>
    <property type="project" value="InterPro"/>
</dbReference>
<keyword evidence="1" id="KW-0233">DNA recombination</keyword>
<dbReference type="GO" id="GO:0005524">
    <property type="term" value="F:ATP binding"/>
    <property type="evidence" value="ECO:0007669"/>
    <property type="project" value="UniProtKB-KW"/>
</dbReference>
<proteinExistence type="inferred from homology"/>
<dbReference type="EMBL" id="AWUE01024738">
    <property type="protein sequence ID" value="OMO49907.1"/>
    <property type="molecule type" value="Genomic_DNA"/>
</dbReference>
<organism evidence="4 5">
    <name type="scientific">Corchorus olitorius</name>
    <dbReference type="NCBI Taxonomy" id="93759"/>
    <lineage>
        <taxon>Eukaryota</taxon>
        <taxon>Viridiplantae</taxon>
        <taxon>Streptophyta</taxon>
        <taxon>Embryophyta</taxon>
        <taxon>Tracheophyta</taxon>
        <taxon>Spermatophyta</taxon>
        <taxon>Magnoliopsida</taxon>
        <taxon>eudicotyledons</taxon>
        <taxon>Gunneridae</taxon>
        <taxon>Pentapetalae</taxon>
        <taxon>rosids</taxon>
        <taxon>malvids</taxon>
        <taxon>Malvales</taxon>
        <taxon>Malvaceae</taxon>
        <taxon>Grewioideae</taxon>
        <taxon>Apeibeae</taxon>
        <taxon>Corchorus</taxon>
    </lineage>
</organism>
<feature type="domain" description="Helitron helicase-like" evidence="3">
    <location>
        <begin position="41"/>
        <end position="224"/>
    </location>
</feature>
<dbReference type="GO" id="GO:0016887">
    <property type="term" value="F:ATP hydrolysis activity"/>
    <property type="evidence" value="ECO:0007669"/>
    <property type="project" value="RHEA"/>
</dbReference>
<sequence>MALQSPILFPFGEDGFTPNMRYAGSAASSGNIRQTLSMRDYYSYQIQHCSRQGETLLRGGRLFQQFCVDVLSSVQEGELLWLDNHQNDIMADIYSNVRDLVHRGDVDVSAVGKRIILPASFTGSPRYLYQKYQDAMPICRAYGYLDLFITFTCNGNWPELQDALSFYSGLRPEDHPDLVAHVFHIKLRHFLDVLIKRGHFGPALAVTYTVEFQKRGLPHAHILLWLQPSAKLKTPADIDKYVSAEIPDPDEAVTSFMMHGPCGAPNPRAPCMEGQKCNKYFPKSFTQKTRIDSQGYPTYRRRDTGVFCVKSGVVLDNRFVVPHNVDLLVQFQAHINVEVCNQSRAIKYLFKYINKGPDRSRVVIESDLPASSGPDIHPAAPVNEIKAYLDCRYLCAYEACWRLFSFDIHFRQPSVLRLLVHLPDRHHVYFKSSSSTDAVLSRPDVEKTMFTEWMAANCTYPSAKKHLYAEFSREFVWHTTLKKWEPRRKGKCIGCVIQVNACAGDLYYLRLLLNVVRGPRSFEEIRTVRGILYPTFQAACKASGLLGNDREWNACIVEAAHSASSYELRVLFVMIVVFCQVHLNAGGRTAHSRFKIPLSIHQWSTCDIKRGTQLARLLQRTSLIVWDEPPMMHRHCIEALDRSLRDICGSVELRLRNQPFGGITVVFGGDLRQILPVIPGASRTDIICFTLYFGDWLLDLGDGKLSSCATNDDLDGSLIEIPSDLLIPFTGDPVEAIVNELYPDIMNNFANHAYLSQRAIVTPYNIDVDRINEYMLGLIPGTTVDYFSHDRVAGSADGDPDGRPEKVTRNVVYSKVLDCLPSSNHA</sequence>
<dbReference type="OrthoDB" id="1706095at2759"/>
<dbReference type="EC" id="5.6.2.3" evidence="1"/>
<dbReference type="PANTHER" id="PTHR10492:SF90">
    <property type="entry name" value="ATP-DEPENDENT DNA HELICASE"/>
    <property type="match status" value="1"/>
</dbReference>
<dbReference type="Pfam" id="PF05970">
    <property type="entry name" value="PIF1"/>
    <property type="match status" value="1"/>
</dbReference>
<keyword evidence="1" id="KW-0234">DNA repair</keyword>
<keyword evidence="1" id="KW-0378">Hydrolase</keyword>
<dbReference type="AlphaFoldDB" id="A0A1R3FVM0"/>
<dbReference type="STRING" id="93759.A0A1R3FVM0"/>
<keyword evidence="1" id="KW-0547">Nucleotide-binding</keyword>
<comment type="similarity">
    <text evidence="1">Belongs to the helicase family.</text>
</comment>
<dbReference type="InterPro" id="IPR025476">
    <property type="entry name" value="Helitron_helicase-like"/>
</dbReference>
<keyword evidence="1 4" id="KW-0347">Helicase</keyword>
<gene>
    <name evidence="4" type="ORF">COLO4_38305</name>
</gene>
<evidence type="ECO:0000313" key="5">
    <source>
        <dbReference type="Proteomes" id="UP000187203"/>
    </source>
</evidence>
<comment type="caution">
    <text evidence="4">The sequence shown here is derived from an EMBL/GenBank/DDBJ whole genome shotgun (WGS) entry which is preliminary data.</text>
</comment>
<comment type="catalytic activity">
    <reaction evidence="1">
        <text>ATP + H2O = ADP + phosphate + H(+)</text>
        <dbReference type="Rhea" id="RHEA:13065"/>
        <dbReference type="ChEBI" id="CHEBI:15377"/>
        <dbReference type="ChEBI" id="CHEBI:15378"/>
        <dbReference type="ChEBI" id="CHEBI:30616"/>
        <dbReference type="ChEBI" id="CHEBI:43474"/>
        <dbReference type="ChEBI" id="CHEBI:456216"/>
        <dbReference type="EC" id="5.6.2.3"/>
    </reaction>
</comment>
<dbReference type="GO" id="GO:0006310">
    <property type="term" value="P:DNA recombination"/>
    <property type="evidence" value="ECO:0007669"/>
    <property type="project" value="UniProtKB-KW"/>
</dbReference>
<name>A0A1R3FVM0_9ROSI</name>
<keyword evidence="5" id="KW-1185">Reference proteome</keyword>
<protein>
    <recommendedName>
        <fullName evidence="1">ATP-dependent DNA helicase</fullName>
        <ecNumber evidence="1">5.6.2.3</ecNumber>
    </recommendedName>
</protein>
<dbReference type="PANTHER" id="PTHR10492">
    <property type="match status" value="1"/>
</dbReference>
<keyword evidence="1" id="KW-0067">ATP-binding</keyword>
<feature type="domain" description="DNA helicase Pif1-like DEAD-box helicase" evidence="2">
    <location>
        <begin position="585"/>
        <end position="691"/>
    </location>
</feature>
<comment type="cofactor">
    <cofactor evidence="1">
        <name>Mg(2+)</name>
        <dbReference type="ChEBI" id="CHEBI:18420"/>
    </cofactor>
</comment>
<evidence type="ECO:0000256" key="1">
    <source>
        <dbReference type="RuleBase" id="RU363044"/>
    </source>
</evidence>
<evidence type="ECO:0000313" key="4">
    <source>
        <dbReference type="EMBL" id="OMO49907.1"/>
    </source>
</evidence>
<evidence type="ECO:0000259" key="2">
    <source>
        <dbReference type="Pfam" id="PF05970"/>
    </source>
</evidence>
<keyword evidence="1" id="KW-0227">DNA damage</keyword>
<dbReference type="Pfam" id="PF14214">
    <property type="entry name" value="Helitron_like_N"/>
    <property type="match status" value="1"/>
</dbReference>
<accession>A0A1R3FVM0</accession>
<dbReference type="GO" id="GO:0006281">
    <property type="term" value="P:DNA repair"/>
    <property type="evidence" value="ECO:0007669"/>
    <property type="project" value="UniProtKB-KW"/>
</dbReference>
<dbReference type="InterPro" id="IPR010285">
    <property type="entry name" value="DNA_helicase_pif1-like_DEAD"/>
</dbReference>
<dbReference type="Gene3D" id="3.40.50.300">
    <property type="entry name" value="P-loop containing nucleotide triphosphate hydrolases"/>
    <property type="match status" value="1"/>
</dbReference>
<dbReference type="SUPFAM" id="SSF52540">
    <property type="entry name" value="P-loop containing nucleoside triphosphate hydrolases"/>
    <property type="match status" value="1"/>
</dbReference>
<evidence type="ECO:0000259" key="3">
    <source>
        <dbReference type="Pfam" id="PF14214"/>
    </source>
</evidence>
<dbReference type="GO" id="GO:0043139">
    <property type="term" value="F:5'-3' DNA helicase activity"/>
    <property type="evidence" value="ECO:0007669"/>
    <property type="project" value="UniProtKB-EC"/>
</dbReference>
<reference evidence="5" key="1">
    <citation type="submission" date="2013-09" db="EMBL/GenBank/DDBJ databases">
        <title>Corchorus olitorius genome sequencing.</title>
        <authorList>
            <person name="Alam M."/>
            <person name="Haque M.S."/>
            <person name="Islam M.S."/>
            <person name="Emdad E.M."/>
            <person name="Islam M.M."/>
            <person name="Ahmed B."/>
            <person name="Halim A."/>
            <person name="Hossen Q.M.M."/>
            <person name="Hossain M.Z."/>
            <person name="Ahmed R."/>
            <person name="Khan M.M."/>
            <person name="Islam R."/>
            <person name="Rashid M.M."/>
            <person name="Khan S.A."/>
            <person name="Rahman M.S."/>
            <person name="Alam M."/>
            <person name="Yahiya A.S."/>
            <person name="Khan M.S."/>
            <person name="Azam M.S."/>
            <person name="Haque T."/>
            <person name="Lashkar M.Z.H."/>
            <person name="Akhand A.I."/>
            <person name="Morshed G."/>
            <person name="Roy S."/>
            <person name="Uddin K.S."/>
            <person name="Rabeya T."/>
            <person name="Hossain A.S."/>
            <person name="Chowdhury A."/>
            <person name="Snigdha A.R."/>
            <person name="Mortoza M.S."/>
            <person name="Matin S.A."/>
            <person name="Hoque S.M.E."/>
            <person name="Islam M.K."/>
            <person name="Roy D.K."/>
            <person name="Haider R."/>
            <person name="Moosa M.M."/>
            <person name="Elias S.M."/>
            <person name="Hasan A.M."/>
            <person name="Jahan S."/>
            <person name="Shafiuddin M."/>
            <person name="Mahmood N."/>
            <person name="Shommy N.S."/>
        </authorList>
    </citation>
    <scope>NUCLEOTIDE SEQUENCE [LARGE SCALE GENOMIC DNA]</scope>
    <source>
        <strain evidence="5">cv. O-4</strain>
    </source>
</reference>